<keyword evidence="6" id="KW-1185">Reference proteome</keyword>
<evidence type="ECO:0000256" key="2">
    <source>
        <dbReference type="ARBA" id="ARBA00023136"/>
    </source>
</evidence>
<proteinExistence type="predicted"/>
<comment type="subcellular location">
    <subcellularLocation>
        <location evidence="1">Membrane</location>
    </subcellularLocation>
</comment>
<dbReference type="eggNOG" id="COG4775">
    <property type="taxonomic scope" value="Bacteria"/>
</dbReference>
<feature type="signal peptide" evidence="3">
    <location>
        <begin position="1"/>
        <end position="24"/>
    </location>
</feature>
<dbReference type="STRING" id="29495.EA26_02470"/>
<dbReference type="AlphaFoldDB" id="A0A099LPT2"/>
<evidence type="ECO:0000256" key="1">
    <source>
        <dbReference type="ARBA" id="ARBA00004370"/>
    </source>
</evidence>
<evidence type="ECO:0000256" key="3">
    <source>
        <dbReference type="SAM" id="SignalP"/>
    </source>
</evidence>
<accession>A0A099LPT2</accession>
<dbReference type="Gene3D" id="2.40.160.50">
    <property type="entry name" value="membrane protein fhac: a member of the omp85/tpsb transporter family"/>
    <property type="match status" value="1"/>
</dbReference>
<reference evidence="5 6" key="1">
    <citation type="submission" date="2014-04" db="EMBL/GenBank/DDBJ databases">
        <title>Genome sequencing of Vibrio navarrensis strains.</title>
        <authorList>
            <person name="Gladney L.M."/>
            <person name="Katz L.S."/>
            <person name="Marino-Ramirez L."/>
            <person name="Jordan I.K."/>
        </authorList>
    </citation>
    <scope>NUCLEOTIDE SEQUENCE [LARGE SCALE GENOMIC DNA]</scope>
    <source>
        <strain evidence="5 6">ATCC 51183</strain>
    </source>
</reference>
<evidence type="ECO:0000259" key="4">
    <source>
        <dbReference type="Pfam" id="PF01103"/>
    </source>
</evidence>
<evidence type="ECO:0000313" key="6">
    <source>
        <dbReference type="Proteomes" id="UP000029994"/>
    </source>
</evidence>
<organism evidence="5 6">
    <name type="scientific">Vibrio navarrensis</name>
    <dbReference type="NCBI Taxonomy" id="29495"/>
    <lineage>
        <taxon>Bacteria</taxon>
        <taxon>Pseudomonadati</taxon>
        <taxon>Pseudomonadota</taxon>
        <taxon>Gammaproteobacteria</taxon>
        <taxon>Vibrionales</taxon>
        <taxon>Vibrionaceae</taxon>
        <taxon>Vibrio</taxon>
    </lineage>
</organism>
<feature type="chain" id="PRO_5001958238" description="Bacterial surface antigen (D15) domain-containing protein" evidence="3">
    <location>
        <begin position="25"/>
        <end position="406"/>
    </location>
</feature>
<sequence length="406" mass="46215">MTTLKRNSLLLLPLVLPISNVSWADSWPSWLPNTSAAPFYYTSEGMGNALGVAGAVKHFGQSNAALFGAVAYSDRGSYFTYLAASNYQFGDYWLLGVELYQGKYVDNEYYFRRAGDNDSSRDERAMATGEESNNRLSIRYIVPWGHAAFRGARAAFEPSRQIKGHSPARSGITSLDFQPFQTSRSVQNMPSRDSDSTGLKVQLDWDNRNDVRDPSDGYRTNVAVSYADENWDNDNRWLKYEYQANAFWDLGSWEETFEKQVLAVDFYFADTPTWFECNERFVCERPPELDQVSLGGLQRLRSFPAGRFHGRSAIHYSAEYRVLPNWQPLSEVSLLNSYSIPWWQWVAFVDLGRVSSDELDLFELHNSLKWSVGGGVRMQLEGLVVRAEMAWGGEGSQLRLMVNQPF</sequence>
<comment type="caution">
    <text evidence="5">The sequence shown here is derived from an EMBL/GenBank/DDBJ whole genome shotgun (WGS) entry which is preliminary data.</text>
</comment>
<dbReference type="Proteomes" id="UP000029994">
    <property type="component" value="Unassembled WGS sequence"/>
</dbReference>
<protein>
    <recommendedName>
        <fullName evidence="4">Bacterial surface antigen (D15) domain-containing protein</fullName>
    </recommendedName>
</protein>
<dbReference type="Pfam" id="PF01103">
    <property type="entry name" value="Omp85"/>
    <property type="match status" value="1"/>
</dbReference>
<dbReference type="GO" id="GO:0019867">
    <property type="term" value="C:outer membrane"/>
    <property type="evidence" value="ECO:0007669"/>
    <property type="project" value="InterPro"/>
</dbReference>
<keyword evidence="2" id="KW-0472">Membrane</keyword>
<dbReference type="InterPro" id="IPR000184">
    <property type="entry name" value="Bac_surfAg_D15"/>
</dbReference>
<feature type="domain" description="Bacterial surface antigen (D15)" evidence="4">
    <location>
        <begin position="72"/>
        <end position="380"/>
    </location>
</feature>
<evidence type="ECO:0000313" key="5">
    <source>
        <dbReference type="EMBL" id="KGK10238.1"/>
    </source>
</evidence>
<gene>
    <name evidence="5" type="ORF">EA26_02470</name>
</gene>
<keyword evidence="3" id="KW-0732">Signal</keyword>
<dbReference type="EMBL" id="JMCG01000001">
    <property type="protein sequence ID" value="KGK10238.1"/>
    <property type="molecule type" value="Genomic_DNA"/>
</dbReference>
<name>A0A099LPT2_9VIBR</name>